<comment type="caution">
    <text evidence="3">The sequence shown here is derived from an EMBL/GenBank/DDBJ whole genome shotgun (WGS) entry which is preliminary data.</text>
</comment>
<keyword evidence="2" id="KW-0812">Transmembrane</keyword>
<evidence type="ECO:0000256" key="2">
    <source>
        <dbReference type="SAM" id="Phobius"/>
    </source>
</evidence>
<keyword evidence="2" id="KW-1133">Transmembrane helix</keyword>
<keyword evidence="4" id="KW-1185">Reference proteome</keyword>
<protein>
    <recommendedName>
        <fullName evidence="5">WD40 repeat protein</fullName>
    </recommendedName>
</protein>
<evidence type="ECO:0000313" key="4">
    <source>
        <dbReference type="Proteomes" id="UP000317722"/>
    </source>
</evidence>
<dbReference type="RefSeq" id="WP_140743478.1">
    <property type="nucleotide sequence ID" value="NZ_RCZM01000007.1"/>
</dbReference>
<dbReference type="OrthoDB" id="9808778at2"/>
<accession>A0A502CKH6</accession>
<sequence length="357" mass="37997">MSKRRRTAPAPTPEPATAGPGTVRQRVIALIAIAVVLVGGTTAYLVLSRAKQQEAVRTASPQDTVSVAKIAGAPRIVFRNTAIGPDYGRVAMVSLADPSGPRALTPTSCDRVFVARTRTLCVASDPGVVTTYTATTFVDADGPTEDLPLTGVPSRARLSDDAKLAATTSFVSGDSYAAANFSTRTVVSEIGTDRSFDLETFRLVHQGKAIKPADRNYWGVTFASDDDAFYVTVKFDSKTWLASGRLSTRTVQTIRSDAECPSLSPDGTKVAYKKLGTRGPGDWRLAVLDLATGKEVSLTEEHSVDDQVEWLDKDQILYGLPGVGSHAAETNVWVVPADGTGAPRMLIAKAWSPAVVR</sequence>
<organism evidence="3 4">
    <name type="scientific">Pedococcus bigeumensis</name>
    <dbReference type="NCBI Taxonomy" id="433644"/>
    <lineage>
        <taxon>Bacteria</taxon>
        <taxon>Bacillati</taxon>
        <taxon>Actinomycetota</taxon>
        <taxon>Actinomycetes</taxon>
        <taxon>Micrococcales</taxon>
        <taxon>Intrasporangiaceae</taxon>
        <taxon>Pedococcus</taxon>
    </lineage>
</organism>
<evidence type="ECO:0000313" key="3">
    <source>
        <dbReference type="EMBL" id="TPG13323.1"/>
    </source>
</evidence>
<dbReference type="Proteomes" id="UP000317722">
    <property type="component" value="Unassembled WGS sequence"/>
</dbReference>
<dbReference type="EMBL" id="RCZM01000007">
    <property type="protein sequence ID" value="TPG13323.1"/>
    <property type="molecule type" value="Genomic_DNA"/>
</dbReference>
<dbReference type="Gene3D" id="2.120.10.30">
    <property type="entry name" value="TolB, C-terminal domain"/>
    <property type="match status" value="1"/>
</dbReference>
<gene>
    <name evidence="3" type="ORF">EAH86_18470</name>
</gene>
<name>A0A502CKH6_9MICO</name>
<dbReference type="AlphaFoldDB" id="A0A502CKH6"/>
<proteinExistence type="predicted"/>
<evidence type="ECO:0000256" key="1">
    <source>
        <dbReference type="SAM" id="MobiDB-lite"/>
    </source>
</evidence>
<feature type="region of interest" description="Disordered" evidence="1">
    <location>
        <begin position="1"/>
        <end position="20"/>
    </location>
</feature>
<keyword evidence="2" id="KW-0472">Membrane</keyword>
<evidence type="ECO:0008006" key="5">
    <source>
        <dbReference type="Google" id="ProtNLM"/>
    </source>
</evidence>
<feature type="transmembrane region" description="Helical" evidence="2">
    <location>
        <begin position="27"/>
        <end position="47"/>
    </location>
</feature>
<dbReference type="SUPFAM" id="SSF82171">
    <property type="entry name" value="DPP6 N-terminal domain-like"/>
    <property type="match status" value="1"/>
</dbReference>
<reference evidence="3 4" key="1">
    <citation type="journal article" date="2019" name="Environ. Microbiol.">
        <title>Species interactions and distinct microbial communities in high Arctic permafrost affected cryosols are associated with the CH4 and CO2 gas fluxes.</title>
        <authorList>
            <person name="Altshuler I."/>
            <person name="Hamel J."/>
            <person name="Turney S."/>
            <person name="Magnuson E."/>
            <person name="Levesque R."/>
            <person name="Greer C."/>
            <person name="Whyte L.G."/>
        </authorList>
    </citation>
    <scope>NUCLEOTIDE SEQUENCE [LARGE SCALE GENOMIC DNA]</scope>
    <source>
        <strain evidence="3 4">S9.3A</strain>
    </source>
</reference>
<dbReference type="InterPro" id="IPR011042">
    <property type="entry name" value="6-blade_b-propeller_TolB-like"/>
</dbReference>